<evidence type="ECO:0000256" key="9">
    <source>
        <dbReference type="ARBA" id="ARBA00033102"/>
    </source>
</evidence>
<evidence type="ECO:0000256" key="11">
    <source>
        <dbReference type="ARBA" id="ARBA00069173"/>
    </source>
</evidence>
<keyword evidence="7 12" id="KW-0328">Glycosyltransferase</keyword>
<evidence type="ECO:0000256" key="4">
    <source>
        <dbReference type="ARBA" id="ARBA00011218"/>
    </source>
</evidence>
<dbReference type="eggNOG" id="COG0157">
    <property type="taxonomic scope" value="Bacteria"/>
</dbReference>
<gene>
    <name evidence="15" type="primary">nadC</name>
    <name evidence="15" type="ORF">HMPREF9372_0381</name>
</gene>
<comment type="caution">
    <text evidence="15">The sequence shown here is derived from an EMBL/GenBank/DDBJ whole genome shotgun (WGS) entry which is preliminary data.</text>
</comment>
<dbReference type="InterPro" id="IPR037128">
    <property type="entry name" value="Quinolinate_PRibosylTase_N_sf"/>
</dbReference>
<evidence type="ECO:0000313" key="16">
    <source>
        <dbReference type="Proteomes" id="UP000005316"/>
    </source>
</evidence>
<comment type="pathway">
    <text evidence="2">Cofactor biosynthesis; NAD(+) biosynthesis; nicotinate D-ribonucleotide from quinolinate: step 1/1.</text>
</comment>
<evidence type="ECO:0000256" key="8">
    <source>
        <dbReference type="ARBA" id="ARBA00022679"/>
    </source>
</evidence>
<dbReference type="InterPro" id="IPR013785">
    <property type="entry name" value="Aldolase_TIM"/>
</dbReference>
<comment type="catalytic activity">
    <reaction evidence="10">
        <text>nicotinate beta-D-ribonucleotide + CO2 + diphosphate = quinolinate + 5-phospho-alpha-D-ribose 1-diphosphate + 2 H(+)</text>
        <dbReference type="Rhea" id="RHEA:12733"/>
        <dbReference type="ChEBI" id="CHEBI:15378"/>
        <dbReference type="ChEBI" id="CHEBI:16526"/>
        <dbReference type="ChEBI" id="CHEBI:29959"/>
        <dbReference type="ChEBI" id="CHEBI:33019"/>
        <dbReference type="ChEBI" id="CHEBI:57502"/>
        <dbReference type="ChEBI" id="CHEBI:58017"/>
        <dbReference type="EC" id="2.4.2.19"/>
    </reaction>
</comment>
<organism evidence="15 16">
    <name type="scientific">Sporosarcina newyorkensis 2681</name>
    <dbReference type="NCBI Taxonomy" id="1027292"/>
    <lineage>
        <taxon>Bacteria</taxon>
        <taxon>Bacillati</taxon>
        <taxon>Bacillota</taxon>
        <taxon>Bacilli</taxon>
        <taxon>Bacillales</taxon>
        <taxon>Caryophanaceae</taxon>
        <taxon>Sporosarcina</taxon>
    </lineage>
</organism>
<evidence type="ECO:0000313" key="15">
    <source>
        <dbReference type="EMBL" id="EGQ27635.1"/>
    </source>
</evidence>
<dbReference type="EC" id="2.4.2.19" evidence="5"/>
<evidence type="ECO:0000259" key="13">
    <source>
        <dbReference type="Pfam" id="PF01729"/>
    </source>
</evidence>
<evidence type="ECO:0000256" key="2">
    <source>
        <dbReference type="ARBA" id="ARBA00004893"/>
    </source>
</evidence>
<dbReference type="InterPro" id="IPR022412">
    <property type="entry name" value="Quinolinate_PRibosylTrfase_N"/>
</dbReference>
<dbReference type="PIRSF" id="PIRSF006250">
    <property type="entry name" value="NadC_ModD"/>
    <property type="match status" value="1"/>
</dbReference>
<sequence length="292" mass="31938">MRMNRIKLRSMLEQFFIEDIGDGDLSVETLFPDAAVGELQIIAKESGVFCGTDIIKEGFLVMDPSVQVTCFIEDGERMEEQQVLAVAIGSVKNLLSAERVILNCIQRMSAISTKTSQLTALLKGTEARVCDTRKTAPGLRMLDKYAVRTGGGFNHRNGLYDTVMLKDNHLAYAGSITEAVKQLRSRLGHTVKIEVEIETLEQLKEAVNAAPDIIMFDNCSPEQIKEWLPVVPKQIVTEASGMISEETIAAYGSTGIQYISVGALTHSVKAADISATIQIKKAGGIRPCPYLI</sequence>
<comment type="similarity">
    <text evidence="3 12">Belongs to the NadC/ModD family.</text>
</comment>
<dbReference type="FunFam" id="3.90.1170.20:FF:000001">
    <property type="entry name" value="Nicotinate-nucleotide diphosphorylase (Carboxylating)"/>
    <property type="match status" value="1"/>
</dbReference>
<protein>
    <recommendedName>
        <fullName evidence="11">Probable nicotinate-nucleotide pyrophosphorylase [carboxylating]</fullName>
        <ecNumber evidence="5">2.4.2.19</ecNumber>
    </recommendedName>
    <alternativeName>
        <fullName evidence="9">Quinolinate phosphoribosyltransferase [decarboxylating]</fullName>
    </alternativeName>
</protein>
<dbReference type="CDD" id="cd01572">
    <property type="entry name" value="QPRTase"/>
    <property type="match status" value="1"/>
</dbReference>
<dbReference type="PANTHER" id="PTHR32179:SF3">
    <property type="entry name" value="NICOTINATE-NUCLEOTIDE PYROPHOSPHORYLASE [CARBOXYLATING]"/>
    <property type="match status" value="1"/>
</dbReference>
<evidence type="ECO:0000256" key="6">
    <source>
        <dbReference type="ARBA" id="ARBA00022642"/>
    </source>
</evidence>
<dbReference type="GO" id="GO:0009435">
    <property type="term" value="P:NAD+ biosynthetic process"/>
    <property type="evidence" value="ECO:0007669"/>
    <property type="project" value="UniProtKB-UniPathway"/>
</dbReference>
<proteinExistence type="inferred from homology"/>
<comment type="function">
    <text evidence="1">Involved in the catabolism of quinolinic acid (QA).</text>
</comment>
<dbReference type="SUPFAM" id="SSF51690">
    <property type="entry name" value="Nicotinate/Quinolinate PRTase C-terminal domain-like"/>
    <property type="match status" value="1"/>
</dbReference>
<evidence type="ECO:0000256" key="1">
    <source>
        <dbReference type="ARBA" id="ARBA00003237"/>
    </source>
</evidence>
<dbReference type="Proteomes" id="UP000005316">
    <property type="component" value="Unassembled WGS sequence"/>
</dbReference>
<dbReference type="EMBL" id="AFPZ01000011">
    <property type="protein sequence ID" value="EGQ27635.1"/>
    <property type="molecule type" value="Genomic_DNA"/>
</dbReference>
<dbReference type="InterPro" id="IPR004393">
    <property type="entry name" value="NadC"/>
</dbReference>
<feature type="domain" description="Quinolinate phosphoribosyl transferase C-terminal" evidence="13">
    <location>
        <begin position="111"/>
        <end position="274"/>
    </location>
</feature>
<dbReference type="Pfam" id="PF01729">
    <property type="entry name" value="QRPTase_C"/>
    <property type="match status" value="1"/>
</dbReference>
<dbReference type="InterPro" id="IPR027277">
    <property type="entry name" value="NadC/ModD"/>
</dbReference>
<name>F9DNK1_9BACL</name>
<dbReference type="FunFam" id="3.20.20.70:FF:000030">
    <property type="entry name" value="Nicotinate-nucleotide pyrophosphorylase, carboxylating"/>
    <property type="match status" value="1"/>
</dbReference>
<dbReference type="GO" id="GO:0034213">
    <property type="term" value="P:quinolinate catabolic process"/>
    <property type="evidence" value="ECO:0007669"/>
    <property type="project" value="TreeGrafter"/>
</dbReference>
<dbReference type="Pfam" id="PF02749">
    <property type="entry name" value="QRPTase_N"/>
    <property type="match status" value="1"/>
</dbReference>
<dbReference type="SUPFAM" id="SSF54675">
    <property type="entry name" value="Nicotinate/Quinolinate PRTase N-terminal domain-like"/>
    <property type="match status" value="1"/>
</dbReference>
<dbReference type="InterPro" id="IPR002638">
    <property type="entry name" value="Quinolinate_PRibosylTrfase_C"/>
</dbReference>
<dbReference type="Gene3D" id="3.90.1170.20">
    <property type="entry name" value="Quinolinate phosphoribosyl transferase, N-terminal domain"/>
    <property type="match status" value="1"/>
</dbReference>
<dbReference type="NCBIfam" id="TIGR00078">
    <property type="entry name" value="nadC"/>
    <property type="match status" value="1"/>
</dbReference>
<dbReference type="InterPro" id="IPR036068">
    <property type="entry name" value="Nicotinate_pribotase-like_C"/>
</dbReference>
<dbReference type="HOGENOM" id="CLU_039622_0_1_9"/>
<dbReference type="STRING" id="759851.SAMN04244570_0572"/>
<evidence type="ECO:0000259" key="14">
    <source>
        <dbReference type="Pfam" id="PF02749"/>
    </source>
</evidence>
<comment type="subunit">
    <text evidence="4">Hexamer formed by 3 homodimers.</text>
</comment>
<evidence type="ECO:0000256" key="10">
    <source>
        <dbReference type="ARBA" id="ARBA00047445"/>
    </source>
</evidence>
<dbReference type="Gene3D" id="3.20.20.70">
    <property type="entry name" value="Aldolase class I"/>
    <property type="match status" value="1"/>
</dbReference>
<dbReference type="PANTHER" id="PTHR32179">
    <property type="entry name" value="NICOTINATE-NUCLEOTIDE PYROPHOSPHORYLASE [CARBOXYLATING]"/>
    <property type="match status" value="1"/>
</dbReference>
<dbReference type="GO" id="GO:0004514">
    <property type="term" value="F:nicotinate-nucleotide diphosphorylase (carboxylating) activity"/>
    <property type="evidence" value="ECO:0007669"/>
    <property type="project" value="UniProtKB-EC"/>
</dbReference>
<keyword evidence="8 12" id="KW-0808">Transferase</keyword>
<dbReference type="GO" id="GO:0005737">
    <property type="term" value="C:cytoplasm"/>
    <property type="evidence" value="ECO:0007669"/>
    <property type="project" value="TreeGrafter"/>
</dbReference>
<evidence type="ECO:0000256" key="3">
    <source>
        <dbReference type="ARBA" id="ARBA00009400"/>
    </source>
</evidence>
<evidence type="ECO:0000256" key="12">
    <source>
        <dbReference type="PIRNR" id="PIRNR006250"/>
    </source>
</evidence>
<keyword evidence="6" id="KW-0662">Pyridine nucleotide biosynthesis</keyword>
<dbReference type="UniPathway" id="UPA00253">
    <property type="reaction ID" value="UER00331"/>
</dbReference>
<evidence type="ECO:0000256" key="7">
    <source>
        <dbReference type="ARBA" id="ARBA00022676"/>
    </source>
</evidence>
<reference evidence="15 16" key="1">
    <citation type="submission" date="2011-04" db="EMBL/GenBank/DDBJ databases">
        <authorList>
            <person name="Muzny D."/>
            <person name="Qin X."/>
            <person name="Deng J."/>
            <person name="Jiang H."/>
            <person name="Liu Y."/>
            <person name="Qu J."/>
            <person name="Song X.-Z."/>
            <person name="Zhang L."/>
            <person name="Thornton R."/>
            <person name="Coyle M."/>
            <person name="Francisco L."/>
            <person name="Jackson L."/>
            <person name="Javaid M."/>
            <person name="Korchina V."/>
            <person name="Kovar C."/>
            <person name="Mata R."/>
            <person name="Mathew T."/>
            <person name="Ngo R."/>
            <person name="Nguyen L."/>
            <person name="Nguyen N."/>
            <person name="Okwuonu G."/>
            <person name="Ongeri F."/>
            <person name="Pham C."/>
            <person name="Simmons D."/>
            <person name="Wilczek-Boney K."/>
            <person name="Hale W."/>
            <person name="Jakkamsetti A."/>
            <person name="Pham P."/>
            <person name="Ruth R."/>
            <person name="San Lucas F."/>
            <person name="Warren J."/>
            <person name="Zhang J."/>
            <person name="Zhao Z."/>
            <person name="Zhou C."/>
            <person name="Zhu D."/>
            <person name="Lee S."/>
            <person name="Bess C."/>
            <person name="Blankenburg K."/>
            <person name="Forbes L."/>
            <person name="Fu Q."/>
            <person name="Gubbala S."/>
            <person name="Hirani K."/>
            <person name="Jayaseelan J.C."/>
            <person name="Lara F."/>
            <person name="Munidasa M."/>
            <person name="Palculict T."/>
            <person name="Patil S."/>
            <person name="Pu L.-L."/>
            <person name="Saada N."/>
            <person name="Tang L."/>
            <person name="Weissenberger G."/>
            <person name="Zhu Y."/>
            <person name="Hemphill L."/>
            <person name="Shang Y."/>
            <person name="Youmans B."/>
            <person name="Ayvaz T."/>
            <person name="Ross M."/>
            <person name="Santibanez J."/>
            <person name="Aqrawi P."/>
            <person name="Gross S."/>
            <person name="Joshi V."/>
            <person name="Fowler G."/>
            <person name="Nazareth L."/>
            <person name="Reid J."/>
            <person name="Worley K."/>
            <person name="Petrosino J."/>
            <person name="Highlander S."/>
            <person name="Gibbs R."/>
        </authorList>
    </citation>
    <scope>NUCLEOTIDE SEQUENCE [LARGE SCALE GENOMIC DNA]</scope>
    <source>
        <strain evidence="15 16">2681</strain>
    </source>
</reference>
<accession>F9DNK1</accession>
<feature type="domain" description="Quinolinate phosphoribosyl transferase N-terminal" evidence="14">
    <location>
        <begin position="24"/>
        <end position="109"/>
    </location>
</feature>
<dbReference type="AlphaFoldDB" id="F9DNK1"/>
<evidence type="ECO:0000256" key="5">
    <source>
        <dbReference type="ARBA" id="ARBA00011944"/>
    </source>
</evidence>